<sequence length="52" mass="5655">MLTRRKLALYFLAALALAGAYDALRNLPVLSGCNFYSECPDNSSSATGRRTD</sequence>
<evidence type="ECO:0000313" key="2">
    <source>
        <dbReference type="Proteomes" id="UP000445000"/>
    </source>
</evidence>
<dbReference type="RefSeq" id="WP_161815023.1">
    <property type="nucleotide sequence ID" value="NZ_BLJN01000006.1"/>
</dbReference>
<dbReference type="EMBL" id="BLJN01000006">
    <property type="protein sequence ID" value="GFE83404.1"/>
    <property type="molecule type" value="Genomic_DNA"/>
</dbReference>
<accession>A0A829YJ60</accession>
<organism evidence="1 2">
    <name type="scientific">Steroidobacter agaridevorans</name>
    <dbReference type="NCBI Taxonomy" id="2695856"/>
    <lineage>
        <taxon>Bacteria</taxon>
        <taxon>Pseudomonadati</taxon>
        <taxon>Pseudomonadota</taxon>
        <taxon>Gammaproteobacteria</taxon>
        <taxon>Steroidobacterales</taxon>
        <taxon>Steroidobacteraceae</taxon>
        <taxon>Steroidobacter</taxon>
    </lineage>
</organism>
<proteinExistence type="predicted"/>
<evidence type="ECO:0000313" key="1">
    <source>
        <dbReference type="EMBL" id="GFE83404.1"/>
    </source>
</evidence>
<dbReference type="AlphaFoldDB" id="A0A829YJ60"/>
<dbReference type="Proteomes" id="UP000445000">
    <property type="component" value="Unassembled WGS sequence"/>
</dbReference>
<name>A0A829YJ60_9GAMM</name>
<comment type="caution">
    <text evidence="1">The sequence shown here is derived from an EMBL/GenBank/DDBJ whole genome shotgun (WGS) entry which is preliminary data.</text>
</comment>
<gene>
    <name evidence="1" type="ORF">GCM10011487_54040</name>
</gene>
<reference evidence="2" key="1">
    <citation type="submission" date="2020-01" db="EMBL/GenBank/DDBJ databases">
        <title>'Steroidobacter agaridevorans' sp. nov., agar-degrading bacteria isolated from rhizosphere soils.</title>
        <authorList>
            <person name="Ikenaga M."/>
            <person name="Kataoka M."/>
            <person name="Murouchi A."/>
            <person name="Katsuragi S."/>
            <person name="Sakai M."/>
        </authorList>
    </citation>
    <scope>NUCLEOTIDE SEQUENCE [LARGE SCALE GENOMIC DNA]</scope>
    <source>
        <strain evidence="2">YU21-B</strain>
    </source>
</reference>
<keyword evidence="2" id="KW-1185">Reference proteome</keyword>
<protein>
    <submittedName>
        <fullName evidence="1">Uncharacterized protein</fullName>
    </submittedName>
</protein>